<dbReference type="GO" id="GO:0004553">
    <property type="term" value="F:hydrolase activity, hydrolyzing O-glycosyl compounds"/>
    <property type="evidence" value="ECO:0007669"/>
    <property type="project" value="InterPro"/>
</dbReference>
<dbReference type="Gene3D" id="3.20.20.80">
    <property type="entry name" value="Glycosidases"/>
    <property type="match status" value="1"/>
</dbReference>
<name>A0A060BZL1_9LACO</name>
<dbReference type="AlphaFoldDB" id="A0A060BZL1"/>
<dbReference type="Pfam" id="PF00232">
    <property type="entry name" value="Glyco_hydro_1"/>
    <property type="match status" value="1"/>
</dbReference>
<organism evidence="1">
    <name type="scientific">uncultured Lactobacillus sp</name>
    <dbReference type="NCBI Taxonomy" id="153152"/>
    <lineage>
        <taxon>Bacteria</taxon>
        <taxon>Bacillati</taxon>
        <taxon>Bacillota</taxon>
        <taxon>Bacilli</taxon>
        <taxon>Lactobacillales</taxon>
        <taxon>Lactobacillaceae</taxon>
        <taxon>Lactobacillus</taxon>
        <taxon>environmental samples</taxon>
    </lineage>
</organism>
<dbReference type="GO" id="GO:0005975">
    <property type="term" value="P:carbohydrate metabolic process"/>
    <property type="evidence" value="ECO:0007669"/>
    <property type="project" value="InterPro"/>
</dbReference>
<sequence length="66" mass="7341">MEFRKDFLWGGAVAANQVEGAFDIDGKGISVADVATYKSNVDVKDYKKKRSSNFKEYSRGSSRSNN</sequence>
<dbReference type="InterPro" id="IPR001360">
    <property type="entry name" value="Glyco_hydro_1"/>
</dbReference>
<dbReference type="PROSITE" id="PS00653">
    <property type="entry name" value="GLYCOSYL_HYDROL_F1_2"/>
    <property type="match status" value="1"/>
</dbReference>
<dbReference type="SUPFAM" id="SSF51445">
    <property type="entry name" value="(Trans)glycosidases"/>
    <property type="match status" value="1"/>
</dbReference>
<dbReference type="InterPro" id="IPR033132">
    <property type="entry name" value="GH_1_N_CS"/>
</dbReference>
<accession>A0A060BZL1</accession>
<evidence type="ECO:0000313" key="1">
    <source>
        <dbReference type="EMBL" id="AIA88137.1"/>
    </source>
</evidence>
<dbReference type="InterPro" id="IPR017853">
    <property type="entry name" value="GH"/>
</dbReference>
<proteinExistence type="predicted"/>
<reference evidence="1" key="1">
    <citation type="journal article" date="2013" name="Environ. Microbiol.">
        <title>Seasonally variable intestinal metagenomes of the red palm weevil (Rhynchophorus ferrugineus).</title>
        <authorList>
            <person name="Jia S."/>
            <person name="Zhang X."/>
            <person name="Zhang G."/>
            <person name="Yin A."/>
            <person name="Zhang S."/>
            <person name="Li F."/>
            <person name="Wang L."/>
            <person name="Zhao D."/>
            <person name="Yun Q."/>
            <person name="Tala"/>
            <person name="Wang J."/>
            <person name="Sun G."/>
            <person name="Baabdullah M."/>
            <person name="Yu X."/>
            <person name="Hu S."/>
            <person name="Al-Mssallem I.S."/>
            <person name="Yu J."/>
        </authorList>
    </citation>
    <scope>NUCLEOTIDE SEQUENCE</scope>
</reference>
<protein>
    <submittedName>
        <fullName evidence="1">CAZy families GH1 protein</fullName>
    </submittedName>
</protein>
<dbReference type="EMBL" id="KF120857">
    <property type="protein sequence ID" value="AIA88137.1"/>
    <property type="molecule type" value="Genomic_DNA"/>
</dbReference>